<evidence type="ECO:0000313" key="2">
    <source>
        <dbReference type="Proteomes" id="UP001165960"/>
    </source>
</evidence>
<name>A0ACC2U9I7_9FUNG</name>
<reference evidence="1" key="1">
    <citation type="submission" date="2022-04" db="EMBL/GenBank/DDBJ databases">
        <title>Genome of the entomopathogenic fungus Entomophthora muscae.</title>
        <authorList>
            <person name="Elya C."/>
            <person name="Lovett B.R."/>
            <person name="Lee E."/>
            <person name="Macias A.M."/>
            <person name="Hajek A.E."/>
            <person name="De Bivort B.L."/>
            <person name="Kasson M.T."/>
            <person name="De Fine Licht H.H."/>
            <person name="Stajich J.E."/>
        </authorList>
    </citation>
    <scope>NUCLEOTIDE SEQUENCE</scope>
    <source>
        <strain evidence="1">Berkeley</strain>
    </source>
</reference>
<gene>
    <name evidence="1" type="ORF">DSO57_1031975</name>
</gene>
<accession>A0ACC2U9I7</accession>
<protein>
    <submittedName>
        <fullName evidence="1">Uncharacterized protein</fullName>
    </submittedName>
</protein>
<dbReference type="EMBL" id="QTSX02000945">
    <property type="protein sequence ID" value="KAJ9083710.1"/>
    <property type="molecule type" value="Genomic_DNA"/>
</dbReference>
<evidence type="ECO:0000313" key="1">
    <source>
        <dbReference type="EMBL" id="KAJ9083710.1"/>
    </source>
</evidence>
<organism evidence="1 2">
    <name type="scientific">Entomophthora muscae</name>
    <dbReference type="NCBI Taxonomy" id="34485"/>
    <lineage>
        <taxon>Eukaryota</taxon>
        <taxon>Fungi</taxon>
        <taxon>Fungi incertae sedis</taxon>
        <taxon>Zoopagomycota</taxon>
        <taxon>Entomophthoromycotina</taxon>
        <taxon>Entomophthoromycetes</taxon>
        <taxon>Entomophthorales</taxon>
        <taxon>Entomophthoraceae</taxon>
        <taxon>Entomophthora</taxon>
    </lineage>
</organism>
<sequence>MTLTVDEKLYTRFAEFTISKSPTKRARKPLKRFQSMSGIQDIPKDIPEVASEAPKKGYEKVEDLNEKCQSRLRITPSLFSSLTSIFILVSHFFTLRKLGPQAFSIASFSQFSYVATTCYYAAFIYCSNFDRKLLKYLVAYFTFSINGCHWLVFWLVPTLNQPDNLIAHNLEFGLQTSAFLSLGTNTTLWYPILCWWLFQIVNRNVITLLVWEFEVLLTPAYTRLYRAFCLLSSAIFPFAWGFILDASIPQTLKAEAFSLLATDLSASPKLASSLLYSLVVSCVFFCWVSFLTFQYRGVVWKVPSTNGFLVFQDEEKSLLCELF</sequence>
<comment type="caution">
    <text evidence="1">The sequence shown here is derived from an EMBL/GenBank/DDBJ whole genome shotgun (WGS) entry which is preliminary data.</text>
</comment>
<dbReference type="Proteomes" id="UP001165960">
    <property type="component" value="Unassembled WGS sequence"/>
</dbReference>
<keyword evidence="2" id="KW-1185">Reference proteome</keyword>
<proteinExistence type="predicted"/>